<keyword evidence="2" id="KW-1185">Reference proteome</keyword>
<gene>
    <name evidence="1" type="ORF">A4V03_12005</name>
</gene>
<dbReference type="RefSeq" id="WP_065539100.1">
    <property type="nucleotide sequence ID" value="NZ_CP015401.2"/>
</dbReference>
<dbReference type="Proteomes" id="UP000092631">
    <property type="component" value="Chromosome"/>
</dbReference>
<evidence type="ECO:0000313" key="1">
    <source>
        <dbReference type="EMBL" id="ANU58200.1"/>
    </source>
</evidence>
<dbReference type="OrthoDB" id="1077692at2"/>
<dbReference type="PROSITE" id="PS51257">
    <property type="entry name" value="PROKAR_LIPOPROTEIN"/>
    <property type="match status" value="1"/>
</dbReference>
<reference evidence="2" key="1">
    <citation type="submission" date="2016-04" db="EMBL/GenBank/DDBJ databases">
        <title>Complete Genome Sequences of Twelve Strains of a Stable Defined Moderately Diverse Mouse Microbiota 2 (sDMDMm2).</title>
        <authorList>
            <person name="Uchimura Y."/>
            <person name="Wyss M."/>
            <person name="Brugiroux S."/>
            <person name="Limenitakis J.P."/>
            <person name="Stecher B."/>
            <person name="McCoy K.D."/>
            <person name="Macpherson A.J."/>
        </authorList>
    </citation>
    <scope>NUCLEOTIDE SEQUENCE [LARGE SCALE GENOMIC DNA]</scope>
    <source>
        <strain evidence="2">I48</strain>
    </source>
</reference>
<dbReference type="KEGG" id="bcae:A4V03_12005"/>
<sequence>MKTVISLFFLLLPLIQGCGFVYEQHLTGNYYLIAVDTKDDMDVCYHRQKDDNAPYTGITGANVYAVGYDDEFILVKAYRALRDSMGVSLQRYDKNTTEYYIIPVNNAQEAWEAQENKFGALSKKDFEAKRKELGVPDDITFKRL</sequence>
<dbReference type="AlphaFoldDB" id="A0A1C7H314"/>
<dbReference type="GeneID" id="82187868"/>
<evidence type="ECO:0000313" key="2">
    <source>
        <dbReference type="Proteomes" id="UP000092631"/>
    </source>
</evidence>
<proteinExistence type="predicted"/>
<dbReference type="EMBL" id="CP015401">
    <property type="protein sequence ID" value="ANU58200.1"/>
    <property type="molecule type" value="Genomic_DNA"/>
</dbReference>
<protein>
    <recommendedName>
        <fullName evidence="3">DUF3997 domain-containing protein</fullName>
    </recommendedName>
</protein>
<name>A0A1C7H314_9BACE</name>
<organism evidence="1 2">
    <name type="scientific">Bacteroides caecimuris</name>
    <dbReference type="NCBI Taxonomy" id="1796613"/>
    <lineage>
        <taxon>Bacteria</taxon>
        <taxon>Pseudomonadati</taxon>
        <taxon>Bacteroidota</taxon>
        <taxon>Bacteroidia</taxon>
        <taxon>Bacteroidales</taxon>
        <taxon>Bacteroidaceae</taxon>
        <taxon>Bacteroides</taxon>
    </lineage>
</organism>
<evidence type="ECO:0008006" key="3">
    <source>
        <dbReference type="Google" id="ProtNLM"/>
    </source>
</evidence>
<accession>A0A1C7H314</accession>